<comment type="caution">
    <text evidence="1">The sequence shown here is derived from an EMBL/GenBank/DDBJ whole genome shotgun (WGS) entry which is preliminary data.</text>
</comment>
<gene>
    <name evidence="1" type="ORF">NMU02_01940</name>
</gene>
<organism evidence="1 2">
    <name type="scientific">Coprobacter tertius</name>
    <dbReference type="NCBI Taxonomy" id="2944915"/>
    <lineage>
        <taxon>Bacteria</taxon>
        <taxon>Pseudomonadati</taxon>
        <taxon>Bacteroidota</taxon>
        <taxon>Bacteroidia</taxon>
        <taxon>Bacteroidales</taxon>
        <taxon>Barnesiellaceae</taxon>
        <taxon>Coprobacter</taxon>
    </lineage>
</organism>
<keyword evidence="2" id="KW-1185">Reference proteome</keyword>
<accession>A0ABT1MHZ1</accession>
<reference evidence="1 2" key="1">
    <citation type="submission" date="2022-07" db="EMBL/GenBank/DDBJ databases">
        <title>Fecal culturing of patients with breast cancer.</title>
        <authorList>
            <person name="Teng N.M.Y."/>
            <person name="Kiu R."/>
            <person name="Evans R."/>
            <person name="Baker D.J."/>
            <person name="Zenner C."/>
            <person name="Robinson S.D."/>
            <person name="Hall L.J."/>
        </authorList>
    </citation>
    <scope>NUCLEOTIDE SEQUENCE [LARGE SCALE GENOMIC DNA]</scope>
    <source>
        <strain evidence="1 2">LH1063</strain>
    </source>
</reference>
<dbReference type="Proteomes" id="UP001205603">
    <property type="component" value="Unassembled WGS sequence"/>
</dbReference>
<proteinExistence type="predicted"/>
<sequence>MKNRIITGLLITAALAAGCNDELIPEAETTASGGIGDPVTVQLSLDLAAYNLLPGTEGRSAETFRPVRASSPVMDVELTVVPDTAAYSGTRAGEPGLEYAVWGYAVFQFDGTAAKSKLVSKQYVNCPDGVIDPRSITLNKQEGRQRIVVIGNVLESDFSRLNVGGWYSVYETLQNDFKLSTGMPRFPLNTYGNPEKDKIVICGQTDVTLTAANPIQVSIPLLRSVSKMNFNIQVEDSLQAKFNTWDVSVFVPDISFYNIMGRIPVFPNVYNAVGLALLTGHQGGELPPLSTYVPVSLQHDVPGTSFTERVNNAPVGNIYLQITAKNVVGGVGKEVVVYKIPLGMNFEESYSIQPNCELNYTIRLKGVSEKDPHVVRVVPGYFAGGLKAWNDAGGEVPVNDAGAVKFRYAKRIEVYSLPLADPINPPGSSPSSMSFWITRNGSTLPLDIIRNMTSYTDGFENTKAAMAEPDPWIGIRPAIACYRLNGLQPSDGYSPADWYLPSVVETIGVASAKNIFPPSEEGRFGIWSSTCNLLYKVESGPYAYSADVKSSIISLNTFNIMYYVRAVRQIND</sequence>
<evidence type="ECO:0000313" key="2">
    <source>
        <dbReference type="Proteomes" id="UP001205603"/>
    </source>
</evidence>
<dbReference type="RefSeq" id="WP_255025454.1">
    <property type="nucleotide sequence ID" value="NZ_JANDHW010000002.1"/>
</dbReference>
<evidence type="ECO:0008006" key="3">
    <source>
        <dbReference type="Google" id="ProtNLM"/>
    </source>
</evidence>
<name>A0ABT1MHZ1_9BACT</name>
<evidence type="ECO:0000313" key="1">
    <source>
        <dbReference type="EMBL" id="MCP9610851.1"/>
    </source>
</evidence>
<protein>
    <recommendedName>
        <fullName evidence="3">Major fimbrial subunit protein N-terminal domain-containing protein</fullName>
    </recommendedName>
</protein>
<dbReference type="PROSITE" id="PS51257">
    <property type="entry name" value="PROKAR_LIPOPROTEIN"/>
    <property type="match status" value="1"/>
</dbReference>
<dbReference type="EMBL" id="JANDHW010000002">
    <property type="protein sequence ID" value="MCP9610851.1"/>
    <property type="molecule type" value="Genomic_DNA"/>
</dbReference>